<evidence type="ECO:0000313" key="1">
    <source>
        <dbReference type="EMBL" id="GAG57227.1"/>
    </source>
</evidence>
<dbReference type="EMBL" id="BART01002152">
    <property type="protein sequence ID" value="GAG57227.1"/>
    <property type="molecule type" value="Genomic_DNA"/>
</dbReference>
<name>X0ZGC3_9ZZZZ</name>
<proteinExistence type="predicted"/>
<feature type="non-terminal residue" evidence="1">
    <location>
        <position position="1"/>
    </location>
</feature>
<organism evidence="1">
    <name type="scientific">marine sediment metagenome</name>
    <dbReference type="NCBI Taxonomy" id="412755"/>
    <lineage>
        <taxon>unclassified sequences</taxon>
        <taxon>metagenomes</taxon>
        <taxon>ecological metagenomes</taxon>
    </lineage>
</organism>
<comment type="caution">
    <text evidence="1">The sequence shown here is derived from an EMBL/GenBank/DDBJ whole genome shotgun (WGS) entry which is preliminary data.</text>
</comment>
<sequence>ISIKSITLSIKFLFIIRYLFSNKVKFYFYRLEALPIFVKKIIFNFEYYAYYDIMEAFPIFV</sequence>
<protein>
    <submittedName>
        <fullName evidence="1">Uncharacterized protein</fullName>
    </submittedName>
</protein>
<accession>X0ZGC3</accession>
<gene>
    <name evidence="1" type="ORF">S01H4_06809</name>
</gene>
<reference evidence="1" key="1">
    <citation type="journal article" date="2014" name="Front. Microbiol.">
        <title>High frequency of phylogenetically diverse reductive dehalogenase-homologous genes in deep subseafloor sedimentary metagenomes.</title>
        <authorList>
            <person name="Kawai M."/>
            <person name="Futagami T."/>
            <person name="Toyoda A."/>
            <person name="Takaki Y."/>
            <person name="Nishi S."/>
            <person name="Hori S."/>
            <person name="Arai W."/>
            <person name="Tsubouchi T."/>
            <person name="Morono Y."/>
            <person name="Uchiyama I."/>
            <person name="Ito T."/>
            <person name="Fujiyama A."/>
            <person name="Inagaki F."/>
            <person name="Takami H."/>
        </authorList>
    </citation>
    <scope>NUCLEOTIDE SEQUENCE</scope>
    <source>
        <strain evidence="1">Expedition CK06-06</strain>
    </source>
</reference>
<dbReference type="AlphaFoldDB" id="X0ZGC3"/>